<gene>
    <name evidence="2" type="primary">yunB</name>
    <name evidence="2" type="ORF">CLLI_27210</name>
</gene>
<evidence type="ECO:0000313" key="2">
    <source>
        <dbReference type="EMBL" id="PRR76791.1"/>
    </source>
</evidence>
<dbReference type="InterPro" id="IPR014197">
    <property type="entry name" value="Sporulation_prot_YunB"/>
</dbReference>
<reference evidence="2 3" key="1">
    <citation type="submission" date="2018-03" db="EMBL/GenBank/DDBJ databases">
        <title>Genome sequence of Clostridium liquoris DSM 100320.</title>
        <authorList>
            <person name="Poehlein A."/>
            <person name="Daniel R."/>
        </authorList>
    </citation>
    <scope>NUCLEOTIDE SEQUENCE [LARGE SCALE GENOMIC DNA]</scope>
    <source>
        <strain evidence="2 3">DSM 100320</strain>
    </source>
</reference>
<dbReference type="AlphaFoldDB" id="A0A2T0AZW5"/>
<evidence type="ECO:0000313" key="3">
    <source>
        <dbReference type="Proteomes" id="UP000239706"/>
    </source>
</evidence>
<name>A0A2T0AZW5_9CLOT</name>
<sequence>MGSGFIINNIKFKLAIVLLFIFICGGGFFYTFDKVITPTVLAAADGEMKAKALEIINKTIIDNCLENFKYEDIINIQKDHEGNIALIKADTLTMNKIACDVALESQQKLNKLGTIGIKIPAGYIFKNNILAYFGPNITVKMQPIGYIETRYISDFQSEGINQTRHRIYVQVKTNIRVIIPLSSNEIEVKNEIPISETIIVGKIPETSINMGLDNAGIRIRAGENTNY</sequence>
<dbReference type="NCBIfam" id="TIGR02832">
    <property type="entry name" value="spo_yunB"/>
    <property type="match status" value="1"/>
</dbReference>
<proteinExistence type="predicted"/>
<keyword evidence="1" id="KW-0812">Transmembrane</keyword>
<dbReference type="EMBL" id="PVXO01000073">
    <property type="protein sequence ID" value="PRR76791.1"/>
    <property type="molecule type" value="Genomic_DNA"/>
</dbReference>
<keyword evidence="3" id="KW-1185">Reference proteome</keyword>
<dbReference type="PIRSF" id="PIRSF021383">
    <property type="entry name" value="YunB"/>
    <property type="match status" value="1"/>
</dbReference>
<accession>A0A2T0AZW5</accession>
<feature type="transmembrane region" description="Helical" evidence="1">
    <location>
        <begin position="12"/>
        <end position="32"/>
    </location>
</feature>
<evidence type="ECO:0000256" key="1">
    <source>
        <dbReference type="SAM" id="Phobius"/>
    </source>
</evidence>
<comment type="caution">
    <text evidence="2">The sequence shown here is derived from an EMBL/GenBank/DDBJ whole genome shotgun (WGS) entry which is preliminary data.</text>
</comment>
<dbReference type="RefSeq" id="WP_278335589.1">
    <property type="nucleotide sequence ID" value="NZ_PVXO01000073.1"/>
</dbReference>
<keyword evidence="1" id="KW-0472">Membrane</keyword>
<dbReference type="Pfam" id="PF09560">
    <property type="entry name" value="Spore_YunB"/>
    <property type="match status" value="1"/>
</dbReference>
<protein>
    <submittedName>
        <fullName evidence="2">Sporulation protein YunB</fullName>
    </submittedName>
</protein>
<keyword evidence="1" id="KW-1133">Transmembrane helix</keyword>
<dbReference type="Proteomes" id="UP000239706">
    <property type="component" value="Unassembled WGS sequence"/>
</dbReference>
<organism evidence="2 3">
    <name type="scientific">Clostridium liquoris</name>
    <dbReference type="NCBI Taxonomy" id="1289519"/>
    <lineage>
        <taxon>Bacteria</taxon>
        <taxon>Bacillati</taxon>
        <taxon>Bacillota</taxon>
        <taxon>Clostridia</taxon>
        <taxon>Eubacteriales</taxon>
        <taxon>Clostridiaceae</taxon>
        <taxon>Clostridium</taxon>
    </lineage>
</organism>